<dbReference type="AlphaFoldDB" id="A0A9P4LXH9"/>
<dbReference type="GO" id="GO:0005763">
    <property type="term" value="C:mitochondrial small ribosomal subunit"/>
    <property type="evidence" value="ECO:0007669"/>
    <property type="project" value="TreeGrafter"/>
</dbReference>
<organism evidence="8 9">
    <name type="scientific">Saccharata proteae CBS 121410</name>
    <dbReference type="NCBI Taxonomy" id="1314787"/>
    <lineage>
        <taxon>Eukaryota</taxon>
        <taxon>Fungi</taxon>
        <taxon>Dikarya</taxon>
        <taxon>Ascomycota</taxon>
        <taxon>Pezizomycotina</taxon>
        <taxon>Dothideomycetes</taxon>
        <taxon>Dothideomycetes incertae sedis</taxon>
        <taxon>Botryosphaeriales</taxon>
        <taxon>Saccharataceae</taxon>
        <taxon>Saccharata</taxon>
    </lineage>
</organism>
<keyword evidence="3" id="KW-0809">Transit peptide</keyword>
<dbReference type="EMBL" id="ML978712">
    <property type="protein sequence ID" value="KAF2090611.1"/>
    <property type="molecule type" value="Genomic_DNA"/>
</dbReference>
<dbReference type="OrthoDB" id="274828at2759"/>
<keyword evidence="6" id="KW-0687">Ribonucleoprotein</keyword>
<accession>A0A9P4LXH9</accession>
<comment type="similarity">
    <text evidence="2">Belongs to the mitochondrion-specific ribosomal protein mS29 family.</text>
</comment>
<keyword evidence="9" id="KW-1185">Reference proteome</keyword>
<reference evidence="8" key="1">
    <citation type="journal article" date="2020" name="Stud. Mycol.">
        <title>101 Dothideomycetes genomes: a test case for predicting lifestyles and emergence of pathogens.</title>
        <authorList>
            <person name="Haridas S."/>
            <person name="Albert R."/>
            <person name="Binder M."/>
            <person name="Bloem J."/>
            <person name="Labutti K."/>
            <person name="Salamov A."/>
            <person name="Andreopoulos B."/>
            <person name="Baker S."/>
            <person name="Barry K."/>
            <person name="Bills G."/>
            <person name="Bluhm B."/>
            <person name="Cannon C."/>
            <person name="Castanera R."/>
            <person name="Culley D."/>
            <person name="Daum C."/>
            <person name="Ezra D."/>
            <person name="Gonzalez J."/>
            <person name="Henrissat B."/>
            <person name="Kuo A."/>
            <person name="Liang C."/>
            <person name="Lipzen A."/>
            <person name="Lutzoni F."/>
            <person name="Magnuson J."/>
            <person name="Mondo S."/>
            <person name="Nolan M."/>
            <person name="Ohm R."/>
            <person name="Pangilinan J."/>
            <person name="Park H.-J."/>
            <person name="Ramirez L."/>
            <person name="Alfaro M."/>
            <person name="Sun H."/>
            <person name="Tritt A."/>
            <person name="Yoshinaga Y."/>
            <person name="Zwiers L.-H."/>
            <person name="Turgeon B."/>
            <person name="Goodwin S."/>
            <person name="Spatafora J."/>
            <person name="Crous P."/>
            <person name="Grigoriev I."/>
        </authorList>
    </citation>
    <scope>NUCLEOTIDE SEQUENCE</scope>
    <source>
        <strain evidence="8">CBS 121410</strain>
    </source>
</reference>
<sequence>MPPRHCLCQLPYRSASRIVNHVARTSVVVAASPTTTQTHAFSTTTARCNNLKKKVVLQAPPQKGGQKLNLPTKKHAVDFSKRPAPGERKAVRKRIVLQNTNALEVRDLKLLDASQVGDGRTQGEVLALQDRTVDQLRAVEAFKPNQGWGLFRKPATLMRREFVELGRTIGNVQAEGKRTIRRIVTGERQSGKSVYLLQAMSMAFLKGWVVMNFTDAQELTNGHTPFKPVRGSSPPEYIQQDLTAKLLSQIAAANEQVLSKLRLSTQHQLPIPVPSNTSLHRLASLGGSDPDVAWPFFRALWAELTTRSTPDHARPPIMICIDNVSYIMNQSAYWDVNAKPVHAHDLLLVRHIVEHLSARRPLPNGGAILAATSGSNSPKSEAMDFGIKVNEARMSRTPPPEWNRHRKIDERSLKALDGVDVTRLGGLSREEARSALEYYAKSGLLKKKVDEGLVQEKWTVAGGGIAGELERACIRRSF</sequence>
<dbReference type="PANTHER" id="PTHR12810">
    <property type="entry name" value="MITOCHONDRIAL 28S RIBOSOMAL PROTEIN S29"/>
    <property type="match status" value="1"/>
</dbReference>
<keyword evidence="5" id="KW-0496">Mitochondrion</keyword>
<evidence type="ECO:0000256" key="7">
    <source>
        <dbReference type="ARBA" id="ARBA00035140"/>
    </source>
</evidence>
<keyword evidence="4" id="KW-0689">Ribosomal protein</keyword>
<gene>
    <name evidence="8" type="ORF">K490DRAFT_33737</name>
</gene>
<evidence type="ECO:0000256" key="6">
    <source>
        <dbReference type="ARBA" id="ARBA00023274"/>
    </source>
</evidence>
<evidence type="ECO:0000256" key="3">
    <source>
        <dbReference type="ARBA" id="ARBA00022946"/>
    </source>
</evidence>
<dbReference type="PANTHER" id="PTHR12810:SF0">
    <property type="entry name" value="SMALL RIBOSOMAL SUBUNIT PROTEIN MS29"/>
    <property type="match status" value="1"/>
</dbReference>
<protein>
    <recommendedName>
        <fullName evidence="7">Small ribosomal subunit protein mS29</fullName>
    </recommendedName>
</protein>
<evidence type="ECO:0000313" key="9">
    <source>
        <dbReference type="Proteomes" id="UP000799776"/>
    </source>
</evidence>
<dbReference type="GO" id="GO:0003735">
    <property type="term" value="F:structural constituent of ribosome"/>
    <property type="evidence" value="ECO:0007669"/>
    <property type="project" value="TreeGrafter"/>
</dbReference>
<comment type="subcellular location">
    <subcellularLocation>
        <location evidence="1">Mitochondrion</location>
    </subcellularLocation>
</comment>
<evidence type="ECO:0000313" key="8">
    <source>
        <dbReference type="EMBL" id="KAF2090611.1"/>
    </source>
</evidence>
<comment type="caution">
    <text evidence="8">The sequence shown here is derived from an EMBL/GenBank/DDBJ whole genome shotgun (WGS) entry which is preliminary data.</text>
</comment>
<evidence type="ECO:0000256" key="2">
    <source>
        <dbReference type="ARBA" id="ARBA00009863"/>
    </source>
</evidence>
<evidence type="ECO:0000256" key="1">
    <source>
        <dbReference type="ARBA" id="ARBA00004173"/>
    </source>
</evidence>
<dbReference type="Pfam" id="PF10236">
    <property type="entry name" value="DAP3"/>
    <property type="match status" value="1"/>
</dbReference>
<evidence type="ECO:0000256" key="4">
    <source>
        <dbReference type="ARBA" id="ARBA00022980"/>
    </source>
</evidence>
<name>A0A9P4LXH9_9PEZI</name>
<dbReference type="Proteomes" id="UP000799776">
    <property type="component" value="Unassembled WGS sequence"/>
</dbReference>
<dbReference type="InterPro" id="IPR019368">
    <property type="entry name" value="Ribosomal_mS29"/>
</dbReference>
<proteinExistence type="inferred from homology"/>
<evidence type="ECO:0000256" key="5">
    <source>
        <dbReference type="ARBA" id="ARBA00023128"/>
    </source>
</evidence>